<dbReference type="AlphaFoldDB" id="A0A2P2PBE0"/>
<evidence type="ECO:0000313" key="1">
    <source>
        <dbReference type="EMBL" id="MBX52045.1"/>
    </source>
</evidence>
<name>A0A2P2PBE0_RHIMU</name>
<dbReference type="EMBL" id="GGEC01071561">
    <property type="protein sequence ID" value="MBX52045.1"/>
    <property type="molecule type" value="Transcribed_RNA"/>
</dbReference>
<sequence length="36" mass="4193">MAANNTRDTATAVVCNCYRCHVPPINKFYKLYSWLQ</sequence>
<proteinExistence type="predicted"/>
<organism evidence="1">
    <name type="scientific">Rhizophora mucronata</name>
    <name type="common">Asiatic mangrove</name>
    <dbReference type="NCBI Taxonomy" id="61149"/>
    <lineage>
        <taxon>Eukaryota</taxon>
        <taxon>Viridiplantae</taxon>
        <taxon>Streptophyta</taxon>
        <taxon>Embryophyta</taxon>
        <taxon>Tracheophyta</taxon>
        <taxon>Spermatophyta</taxon>
        <taxon>Magnoliopsida</taxon>
        <taxon>eudicotyledons</taxon>
        <taxon>Gunneridae</taxon>
        <taxon>Pentapetalae</taxon>
        <taxon>rosids</taxon>
        <taxon>fabids</taxon>
        <taxon>Malpighiales</taxon>
        <taxon>Rhizophoraceae</taxon>
        <taxon>Rhizophora</taxon>
    </lineage>
</organism>
<protein>
    <submittedName>
        <fullName evidence="1">Uncharacterized protein</fullName>
    </submittedName>
</protein>
<reference evidence="1" key="1">
    <citation type="submission" date="2018-02" db="EMBL/GenBank/DDBJ databases">
        <title>Rhizophora mucronata_Transcriptome.</title>
        <authorList>
            <person name="Meera S.P."/>
            <person name="Sreeshan A."/>
            <person name="Augustine A."/>
        </authorList>
    </citation>
    <scope>NUCLEOTIDE SEQUENCE</scope>
    <source>
        <tissue evidence="1">Leaf</tissue>
    </source>
</reference>
<accession>A0A2P2PBE0</accession>